<keyword evidence="2" id="KW-1185">Reference proteome</keyword>
<dbReference type="EMBL" id="FO117623">
    <property type="protein sequence ID" value="CCG05717.1"/>
    <property type="molecule type" value="Genomic_DNA"/>
</dbReference>
<evidence type="ECO:0000313" key="1">
    <source>
        <dbReference type="EMBL" id="CCG05717.1"/>
    </source>
</evidence>
<organism evidence="1 2">
    <name type="scientific">Blastococcus saxobsidens (strain DD2)</name>
    <dbReference type="NCBI Taxonomy" id="1146883"/>
    <lineage>
        <taxon>Bacteria</taxon>
        <taxon>Bacillati</taxon>
        <taxon>Actinomycetota</taxon>
        <taxon>Actinomycetes</taxon>
        <taxon>Geodermatophilales</taxon>
        <taxon>Geodermatophilaceae</taxon>
        <taxon>Blastococcus</taxon>
    </lineage>
</organism>
<evidence type="ECO:0000313" key="2">
    <source>
        <dbReference type="Proteomes" id="UP000007517"/>
    </source>
</evidence>
<reference evidence="1 2" key="1">
    <citation type="journal article" date="2012" name="J. Bacteriol.">
        <title>Genome Sequence of Blastococcus saxobsidens DD2, a Stone-Inhabiting Bacterium.</title>
        <authorList>
            <person name="Chouaia B."/>
            <person name="Crotti E."/>
            <person name="Brusetti L."/>
            <person name="Daffonchio D."/>
            <person name="Essoussi I."/>
            <person name="Nouioui I."/>
            <person name="Sbissi I."/>
            <person name="Ghodhbane-Gtari F."/>
            <person name="Gtari M."/>
            <person name="Vacherie B."/>
            <person name="Barbe V."/>
            <person name="Medigue C."/>
            <person name="Gury J."/>
            <person name="Pujic P."/>
            <person name="Normand P."/>
        </authorList>
    </citation>
    <scope>NUCLEOTIDE SEQUENCE [LARGE SCALE GENOMIC DNA]</scope>
    <source>
        <strain evidence="1 2">DD2</strain>
    </source>
</reference>
<sequence>MVLRRGWERYGRHAADAVLPGGIALPNRPGAVVVLPAPVIAGPDSYSGAAGPAPIAAPDSTGWAWHLVVHRLFRPRRPS</sequence>
<name>H6RUB0_BLASD</name>
<reference evidence="2" key="2">
    <citation type="submission" date="2012-02" db="EMBL/GenBank/DDBJ databases">
        <title>Complete genome sequence of Blastococcus saxobsidens strain DD2.</title>
        <authorList>
            <person name="Genoscope."/>
        </authorList>
    </citation>
    <scope>NUCLEOTIDE SEQUENCE [LARGE SCALE GENOMIC DNA]</scope>
    <source>
        <strain evidence="2">DD2</strain>
    </source>
</reference>
<protein>
    <submittedName>
        <fullName evidence="1">Uncharacterized protein</fullName>
    </submittedName>
</protein>
<dbReference type="AlphaFoldDB" id="H6RUB0"/>
<dbReference type="Proteomes" id="UP000007517">
    <property type="component" value="Chromosome"/>
</dbReference>
<dbReference type="KEGG" id="bsd:BLASA_4942"/>
<gene>
    <name evidence="1" type="ordered locus">BLASA_4942</name>
</gene>
<proteinExistence type="predicted"/>
<dbReference type="HOGENOM" id="CLU_2599030_0_0_11"/>
<accession>H6RUB0</accession>